<dbReference type="OrthoDB" id="6513042at2759"/>
<accession>A0A9P6BCZ3</accession>
<comment type="catalytic activity">
    <reaction evidence="1">
        <text>RNA(n) + a ribonucleoside 5'-triphosphate = RNA(n+1) + diphosphate</text>
        <dbReference type="Rhea" id="RHEA:21248"/>
        <dbReference type="Rhea" id="RHEA-COMP:14527"/>
        <dbReference type="Rhea" id="RHEA-COMP:17342"/>
        <dbReference type="ChEBI" id="CHEBI:33019"/>
        <dbReference type="ChEBI" id="CHEBI:61557"/>
        <dbReference type="ChEBI" id="CHEBI:140395"/>
        <dbReference type="EC" id="2.7.7.48"/>
    </reaction>
</comment>
<dbReference type="AlphaFoldDB" id="A0A9P6BCZ3"/>
<keyword evidence="1" id="KW-0696">RNA-directed RNA polymerase</keyword>
<organism evidence="3 4">
    <name type="scientific">Hydnum rufescens UP504</name>
    <dbReference type="NCBI Taxonomy" id="1448309"/>
    <lineage>
        <taxon>Eukaryota</taxon>
        <taxon>Fungi</taxon>
        <taxon>Dikarya</taxon>
        <taxon>Basidiomycota</taxon>
        <taxon>Agaricomycotina</taxon>
        <taxon>Agaricomycetes</taxon>
        <taxon>Cantharellales</taxon>
        <taxon>Hydnaceae</taxon>
        <taxon>Hydnum</taxon>
    </lineage>
</organism>
<dbReference type="EMBL" id="MU128909">
    <property type="protein sequence ID" value="KAF9521100.1"/>
    <property type="molecule type" value="Genomic_DNA"/>
</dbReference>
<protein>
    <recommendedName>
        <fullName evidence="1">RNA-dependent RNA polymerase</fullName>
        <ecNumber evidence="1">2.7.7.48</ecNumber>
    </recommendedName>
</protein>
<reference evidence="3" key="1">
    <citation type="journal article" date="2020" name="Nat. Commun.">
        <title>Large-scale genome sequencing of mycorrhizal fungi provides insights into the early evolution of symbiotic traits.</title>
        <authorList>
            <person name="Miyauchi S."/>
            <person name="Kiss E."/>
            <person name="Kuo A."/>
            <person name="Drula E."/>
            <person name="Kohler A."/>
            <person name="Sanchez-Garcia M."/>
            <person name="Morin E."/>
            <person name="Andreopoulos B."/>
            <person name="Barry K.W."/>
            <person name="Bonito G."/>
            <person name="Buee M."/>
            <person name="Carver A."/>
            <person name="Chen C."/>
            <person name="Cichocki N."/>
            <person name="Clum A."/>
            <person name="Culley D."/>
            <person name="Crous P.W."/>
            <person name="Fauchery L."/>
            <person name="Girlanda M."/>
            <person name="Hayes R.D."/>
            <person name="Keri Z."/>
            <person name="LaButti K."/>
            <person name="Lipzen A."/>
            <person name="Lombard V."/>
            <person name="Magnuson J."/>
            <person name="Maillard F."/>
            <person name="Murat C."/>
            <person name="Nolan M."/>
            <person name="Ohm R.A."/>
            <person name="Pangilinan J."/>
            <person name="Pereira M.F."/>
            <person name="Perotto S."/>
            <person name="Peter M."/>
            <person name="Pfister S."/>
            <person name="Riley R."/>
            <person name="Sitrit Y."/>
            <person name="Stielow J.B."/>
            <person name="Szollosi G."/>
            <person name="Zifcakova L."/>
            <person name="Stursova M."/>
            <person name="Spatafora J.W."/>
            <person name="Tedersoo L."/>
            <person name="Vaario L.M."/>
            <person name="Yamada A."/>
            <person name="Yan M."/>
            <person name="Wang P."/>
            <person name="Xu J."/>
            <person name="Bruns T."/>
            <person name="Baldrian P."/>
            <person name="Vilgalys R."/>
            <person name="Dunand C."/>
            <person name="Henrissat B."/>
            <person name="Grigoriev I.V."/>
            <person name="Hibbett D."/>
            <person name="Nagy L.G."/>
            <person name="Martin F.M."/>
        </authorList>
    </citation>
    <scope>NUCLEOTIDE SEQUENCE</scope>
    <source>
        <strain evidence="3">UP504</strain>
    </source>
</reference>
<name>A0A9P6BCZ3_9AGAM</name>
<gene>
    <name evidence="3" type="ORF">BS47DRAFT_1386791</name>
</gene>
<keyword evidence="4" id="KW-1185">Reference proteome</keyword>
<evidence type="ECO:0000313" key="4">
    <source>
        <dbReference type="Proteomes" id="UP000886523"/>
    </source>
</evidence>
<keyword evidence="1" id="KW-0548">Nucleotidyltransferase</keyword>
<proteinExistence type="inferred from homology"/>
<dbReference type="GO" id="GO:0003968">
    <property type="term" value="F:RNA-directed RNA polymerase activity"/>
    <property type="evidence" value="ECO:0007669"/>
    <property type="project" value="UniProtKB-KW"/>
</dbReference>
<dbReference type="Proteomes" id="UP000886523">
    <property type="component" value="Unassembled WGS sequence"/>
</dbReference>
<dbReference type="GO" id="GO:0003723">
    <property type="term" value="F:RNA binding"/>
    <property type="evidence" value="ECO:0007669"/>
    <property type="project" value="UniProtKB-KW"/>
</dbReference>
<comment type="similarity">
    <text evidence="1">Belongs to the RdRP family.</text>
</comment>
<sequence>MSTHDATICVGPSMIKFDAPYPVDVEIAGMFERAKPMYLNRPLIMILETLGVPVSVFQELQQNVITRVDNARSLGPAALLLNQPASEGRVRDPWPDIVQKLFPFLASSLFLPAHALSIARV</sequence>
<evidence type="ECO:0000256" key="1">
    <source>
        <dbReference type="RuleBase" id="RU363098"/>
    </source>
</evidence>
<evidence type="ECO:0000313" key="3">
    <source>
        <dbReference type="EMBL" id="KAF9521100.1"/>
    </source>
</evidence>
<keyword evidence="1" id="KW-0694">RNA-binding</keyword>
<dbReference type="InterPro" id="IPR057596">
    <property type="entry name" value="RDRP_core"/>
</dbReference>
<dbReference type="EC" id="2.7.7.48" evidence="1"/>
<feature type="domain" description="RDRP core" evidence="2">
    <location>
        <begin position="7"/>
        <end position="81"/>
    </location>
</feature>
<dbReference type="Pfam" id="PF05183">
    <property type="entry name" value="RdRP"/>
    <property type="match status" value="1"/>
</dbReference>
<evidence type="ECO:0000259" key="2">
    <source>
        <dbReference type="Pfam" id="PF05183"/>
    </source>
</evidence>
<comment type="caution">
    <text evidence="3">The sequence shown here is derived from an EMBL/GenBank/DDBJ whole genome shotgun (WGS) entry which is preliminary data.</text>
</comment>
<keyword evidence="1" id="KW-0808">Transferase</keyword>